<proteinExistence type="predicted"/>
<gene>
    <name evidence="1" type="ORF">ABT57_24890</name>
</gene>
<dbReference type="AlphaFoldDB" id="A0A0J1GI54"/>
<comment type="caution">
    <text evidence="1">The sequence shown here is derived from an EMBL/GenBank/DDBJ whole genome shotgun (WGS) entry which is preliminary data.</text>
</comment>
<name>A0A0J1GI54_9GAMM</name>
<protein>
    <submittedName>
        <fullName evidence="1">Uncharacterized protein</fullName>
    </submittedName>
</protein>
<dbReference type="STRING" id="320778.ABT57_24890"/>
<evidence type="ECO:0000313" key="2">
    <source>
        <dbReference type="Proteomes" id="UP000035909"/>
    </source>
</evidence>
<organism evidence="1 2">
    <name type="scientific">Photobacterium ganghwense</name>
    <dbReference type="NCBI Taxonomy" id="320778"/>
    <lineage>
        <taxon>Bacteria</taxon>
        <taxon>Pseudomonadati</taxon>
        <taxon>Pseudomonadota</taxon>
        <taxon>Gammaproteobacteria</taxon>
        <taxon>Vibrionales</taxon>
        <taxon>Vibrionaceae</taxon>
        <taxon>Photobacterium</taxon>
    </lineage>
</organism>
<keyword evidence="2" id="KW-1185">Reference proteome</keyword>
<dbReference type="InterPro" id="IPR011042">
    <property type="entry name" value="6-blade_b-propeller_TolB-like"/>
</dbReference>
<feature type="non-terminal residue" evidence="1">
    <location>
        <position position="1"/>
    </location>
</feature>
<dbReference type="Proteomes" id="UP000035909">
    <property type="component" value="Unassembled WGS sequence"/>
</dbReference>
<dbReference type="Gene3D" id="2.120.10.30">
    <property type="entry name" value="TolB, C-terminal domain"/>
    <property type="match status" value="1"/>
</dbReference>
<evidence type="ECO:0000313" key="1">
    <source>
        <dbReference type="EMBL" id="KLU99384.1"/>
    </source>
</evidence>
<reference evidence="1 2" key="1">
    <citation type="submission" date="2015-05" db="EMBL/GenBank/DDBJ databases">
        <title>Photobacterium galathea sp. nov.</title>
        <authorList>
            <person name="Machado H."/>
            <person name="Gram L."/>
        </authorList>
    </citation>
    <scope>NUCLEOTIDE SEQUENCE [LARGE SCALE GENOMIC DNA]</scope>
    <source>
        <strain evidence="1 2">DSM 22954</strain>
    </source>
</reference>
<feature type="non-terminal residue" evidence="1">
    <location>
        <position position="111"/>
    </location>
</feature>
<dbReference type="PATRIC" id="fig|320778.3.peg.5319"/>
<accession>A0A0J1GI54</accession>
<sequence length="111" mass="12487">RNSVGFDWHPKTGEIWFSDNNRQQFDNPDEINRISNPGNQNFGAPIFFGKDTRGLTDHEMENWQDLLLGGEGSDGYPIIPPKAILPQIDYDVVKPTDYAGAEFDVFTNSAP</sequence>
<dbReference type="RefSeq" id="WP_047887944.1">
    <property type="nucleotide sequence ID" value="NZ_LDOU01000106.1"/>
</dbReference>
<dbReference type="EMBL" id="LDOU01000106">
    <property type="protein sequence ID" value="KLU99384.1"/>
    <property type="molecule type" value="Genomic_DNA"/>
</dbReference>